<gene>
    <name evidence="1" type="ORF">BDN72DRAFT_608322</name>
</gene>
<reference evidence="1 2" key="1">
    <citation type="journal article" date="2019" name="Nat. Ecol. Evol.">
        <title>Megaphylogeny resolves global patterns of mushroom evolution.</title>
        <authorList>
            <person name="Varga T."/>
            <person name="Krizsan K."/>
            <person name="Foldi C."/>
            <person name="Dima B."/>
            <person name="Sanchez-Garcia M."/>
            <person name="Sanchez-Ramirez S."/>
            <person name="Szollosi G.J."/>
            <person name="Szarkandi J.G."/>
            <person name="Papp V."/>
            <person name="Albert L."/>
            <person name="Andreopoulos W."/>
            <person name="Angelini C."/>
            <person name="Antonin V."/>
            <person name="Barry K.W."/>
            <person name="Bougher N.L."/>
            <person name="Buchanan P."/>
            <person name="Buyck B."/>
            <person name="Bense V."/>
            <person name="Catcheside P."/>
            <person name="Chovatia M."/>
            <person name="Cooper J."/>
            <person name="Damon W."/>
            <person name="Desjardin D."/>
            <person name="Finy P."/>
            <person name="Geml J."/>
            <person name="Haridas S."/>
            <person name="Hughes K."/>
            <person name="Justo A."/>
            <person name="Karasinski D."/>
            <person name="Kautmanova I."/>
            <person name="Kiss B."/>
            <person name="Kocsube S."/>
            <person name="Kotiranta H."/>
            <person name="LaButti K.M."/>
            <person name="Lechner B.E."/>
            <person name="Liimatainen K."/>
            <person name="Lipzen A."/>
            <person name="Lukacs Z."/>
            <person name="Mihaltcheva S."/>
            <person name="Morgado L.N."/>
            <person name="Niskanen T."/>
            <person name="Noordeloos M.E."/>
            <person name="Ohm R.A."/>
            <person name="Ortiz-Santana B."/>
            <person name="Ovrebo C."/>
            <person name="Racz N."/>
            <person name="Riley R."/>
            <person name="Savchenko A."/>
            <person name="Shiryaev A."/>
            <person name="Soop K."/>
            <person name="Spirin V."/>
            <person name="Szebenyi C."/>
            <person name="Tomsovsky M."/>
            <person name="Tulloss R.E."/>
            <person name="Uehling J."/>
            <person name="Grigoriev I.V."/>
            <person name="Vagvolgyi C."/>
            <person name="Papp T."/>
            <person name="Martin F.M."/>
            <person name="Miettinen O."/>
            <person name="Hibbett D.S."/>
            <person name="Nagy L.G."/>
        </authorList>
    </citation>
    <scope>NUCLEOTIDE SEQUENCE [LARGE SCALE GENOMIC DNA]</scope>
    <source>
        <strain evidence="1 2">NL-1719</strain>
    </source>
</reference>
<evidence type="ECO:0000313" key="1">
    <source>
        <dbReference type="EMBL" id="TFK69587.1"/>
    </source>
</evidence>
<dbReference type="EMBL" id="ML208328">
    <property type="protein sequence ID" value="TFK69587.1"/>
    <property type="molecule type" value="Genomic_DNA"/>
</dbReference>
<sequence>MPVGWCSSMHHWLSSFVAREYTLLCGYSVRRTFLLFVCLFFRLFVYTHGFFFDDMNGKMNGLGLEMRYPHSRTYPWRQFHRSTHDRSSRNRASACV</sequence>
<organism evidence="1 2">
    <name type="scientific">Pluteus cervinus</name>
    <dbReference type="NCBI Taxonomy" id="181527"/>
    <lineage>
        <taxon>Eukaryota</taxon>
        <taxon>Fungi</taxon>
        <taxon>Dikarya</taxon>
        <taxon>Basidiomycota</taxon>
        <taxon>Agaricomycotina</taxon>
        <taxon>Agaricomycetes</taxon>
        <taxon>Agaricomycetidae</taxon>
        <taxon>Agaricales</taxon>
        <taxon>Pluteineae</taxon>
        <taxon>Pluteaceae</taxon>
        <taxon>Pluteus</taxon>
    </lineage>
</organism>
<accession>A0ACD3AVH1</accession>
<evidence type="ECO:0000313" key="2">
    <source>
        <dbReference type="Proteomes" id="UP000308600"/>
    </source>
</evidence>
<dbReference type="Proteomes" id="UP000308600">
    <property type="component" value="Unassembled WGS sequence"/>
</dbReference>
<protein>
    <submittedName>
        <fullName evidence="1">Uncharacterized protein</fullName>
    </submittedName>
</protein>
<proteinExistence type="predicted"/>
<name>A0ACD3AVH1_9AGAR</name>
<keyword evidence="2" id="KW-1185">Reference proteome</keyword>